<keyword evidence="1" id="KW-0175">Coiled coil</keyword>
<proteinExistence type="predicted"/>
<evidence type="ECO:0000313" key="3">
    <source>
        <dbReference type="Proteomes" id="UP000054725"/>
    </source>
</evidence>
<dbReference type="OrthoDB" id="5653987at2"/>
<dbReference type="Proteomes" id="UP000054725">
    <property type="component" value="Unassembled WGS sequence"/>
</dbReference>
<dbReference type="RefSeq" id="WP_058505619.1">
    <property type="nucleotide sequence ID" value="NZ_CAAAIF010000007.1"/>
</dbReference>
<protein>
    <submittedName>
        <fullName evidence="2">Interaptin</fullName>
    </submittedName>
</protein>
<feature type="coiled-coil region" evidence="1">
    <location>
        <begin position="1068"/>
        <end position="1095"/>
    </location>
</feature>
<dbReference type="STRING" id="45070.Lnau_2634"/>
<name>A0A0W0WKY6_9GAMM</name>
<dbReference type="PATRIC" id="fig|45070.6.peg.2780"/>
<gene>
    <name evidence="2" type="ORF">Lnau_2634</name>
</gene>
<sequence length="1416" mass="156727">MPKNNEFLAALNDPLLATRPNVILALNELIESLAANNDDTFRAAVIKHYQVWNGLGGGSRFQVRKDETNDPNFLQNQGANNFVALAQFVAEKRVLFTLREANEAQLEAILDPTNNHPAVREKLFGRDGVAIFGAPPLTIHPAPAPSTWTWDPNTATVIDGLAIPRIKKEAQRQLLIKKIAACNDRNLIENLLRSADDPTFKQAARAVCGVPPGHPHFTDSMARSDLAGAIEDSAVKKAVALDIKSLDLDEPQNKKIARSILVNGKDFKGIMPSSAAQFLADSDVDELKGQLGTRYLISVYSNLQAKYLDDLKAIASAANVVTLRGTISGMPENGTYLDHAVTDDTFAAIRQAAANQALKLSIDTCEDEAVLNELISVQDNNELKQKLATAESLGFSGVIGAPFREAFTNPKVEDIVARAHIRKNVTILPTKTDEKNERLDVLGLLISDPSKFSANYLNHLADQQPPSVQQALQAYFADKGKVYEACDEALITYLEQKLPLLGDIALTSLMNAHNGLPDIIAPVHRLLGFPPTNTALQNIITNPDRGIGLRIRAYAAAEQEIGRSKQPIDLTKATGDAEHTKLLDKINNPKSADLDDLIKDSIFPDKGRERVRASLVESLIRNFPNDRIPKAPAPNPLEILAKAASIDECKAALSTLGVADYSWVNTETMEQIQKAACTQLIKLDLDWRLSFSGDRHQNLLKLVDSLPLDKQRALLANPKALVALSEAKEDKEVFRILDSKLVDARLVDALVEENKYLTAIASIPNSVLAHVLVNIQPALTEAQVAQVTDYILRFDQPTDFDATNYNARVKYIIYNVMGLVKPANNAEIKKIKDAFRTNPQTQREIEAQYNYNKHVSAAYRNAPTAKDKAVYAMIAALHKTAELSAATTPATPGEPKLLYAALNGTYREFIEKINKKPPPSYAAKFTPPLDKQITPKRFSEIKIAGRKQTLLNPRDYQAELDAQLRKLTTTQIKQFTDIKLKSPLPLKRLAIAKPLYWLNPAFQAASKENAKKMGNQLRELSATCDTMVIHLRDQLRQAQEELDSLPSNLEILNNGATAAEQEAMTKATNKNREQITNLRNQIRKELNEYEKLQTLFRGDPALKDSKNVALVIRQGILATLKQAEEGKTDIRIKGYKSYAKDYPNADRAKHFDATWKSEGAPTAEDKKLQLQSAVSPDCFDSVDMVEPGKFREYTVYYETINPRTGALVEVKSSYIEERGAGDLKGVVDNKGVTQYQSAMTITANSFPPPSEPEARVHQAMEMATRMIAARGKPPTPGDPILLKGPLDQVKYAWTALMIIGKNDPNMRFDENSIMIDNAAFNPETEFKTVFGKRIPGFVFASDSLYKTQFEKHPSVTTLLKNIKKIDELKSDNTERKSKQVTEKDTAYLSKFYSDKLKAIKDSNKEIDDTIGPAPVA</sequence>
<organism evidence="2 3">
    <name type="scientific">Legionella nautarum</name>
    <dbReference type="NCBI Taxonomy" id="45070"/>
    <lineage>
        <taxon>Bacteria</taxon>
        <taxon>Pseudomonadati</taxon>
        <taxon>Pseudomonadota</taxon>
        <taxon>Gammaproteobacteria</taxon>
        <taxon>Legionellales</taxon>
        <taxon>Legionellaceae</taxon>
        <taxon>Legionella</taxon>
    </lineage>
</organism>
<accession>A0A0W0WKY6</accession>
<evidence type="ECO:0000256" key="1">
    <source>
        <dbReference type="SAM" id="Coils"/>
    </source>
</evidence>
<comment type="caution">
    <text evidence="2">The sequence shown here is derived from an EMBL/GenBank/DDBJ whole genome shotgun (WGS) entry which is preliminary data.</text>
</comment>
<keyword evidence="3" id="KW-1185">Reference proteome</keyword>
<reference evidence="2 3" key="1">
    <citation type="submission" date="2015-11" db="EMBL/GenBank/DDBJ databases">
        <title>Genomic analysis of 38 Legionella species identifies large and diverse effector repertoires.</title>
        <authorList>
            <person name="Burstein D."/>
            <person name="Amaro F."/>
            <person name="Zusman T."/>
            <person name="Lifshitz Z."/>
            <person name="Cohen O."/>
            <person name="Gilbert J.A."/>
            <person name="Pupko T."/>
            <person name="Shuman H.A."/>
            <person name="Segal G."/>
        </authorList>
    </citation>
    <scope>NUCLEOTIDE SEQUENCE [LARGE SCALE GENOMIC DNA]</scope>
    <source>
        <strain evidence="2 3">ATCC 49506</strain>
    </source>
</reference>
<dbReference type="EMBL" id="LNYO01000024">
    <property type="protein sequence ID" value="KTD32986.1"/>
    <property type="molecule type" value="Genomic_DNA"/>
</dbReference>
<evidence type="ECO:0000313" key="2">
    <source>
        <dbReference type="EMBL" id="KTD32986.1"/>
    </source>
</evidence>